<proteinExistence type="predicted"/>
<dbReference type="InterPro" id="IPR036390">
    <property type="entry name" value="WH_DNA-bd_sf"/>
</dbReference>
<evidence type="ECO:0000256" key="1">
    <source>
        <dbReference type="SAM" id="MobiDB-lite"/>
    </source>
</evidence>
<dbReference type="PROSITE" id="PS51257">
    <property type="entry name" value="PROKAR_LIPOPROTEIN"/>
    <property type="match status" value="1"/>
</dbReference>
<evidence type="ECO:0000259" key="3">
    <source>
        <dbReference type="Pfam" id="PF10400"/>
    </source>
</evidence>
<feature type="compositionally biased region" description="Low complexity" evidence="1">
    <location>
        <begin position="239"/>
        <end position="248"/>
    </location>
</feature>
<geneLocation type="plasmid" evidence="4">
    <name>pSHK1</name>
</geneLocation>
<sequence>MRPCGRRLIVLCGWGGWCGCELGFLGLLSEQAESGFVRPGLRVRICLPGAYSVYILGMSIRHGLLALLEGGPRYGSRLRSEFESRTGSTWPLNIGQVYTTLSRLERDGMVTQEEVDEAGHDLYAITEEGRAELRTWFGTPVDRSRPPRDELAIKLAMAVGAPGVDIRDIIQSQRHHTLKAMQDYTRLKAQALTDGPAGRAEVAWLLVLEQLIFQAEAEARWLNHCEMRLVRLAEDAEAEPPAAEGLPPTISTVPSAADRPHARN</sequence>
<dbReference type="EMBL" id="EU372836">
    <property type="protein sequence ID" value="ABY83607.1"/>
    <property type="molecule type" value="Genomic_DNA"/>
</dbReference>
<protein>
    <recommendedName>
        <fullName evidence="5">PadR family transcriptional regulator</fullName>
    </recommendedName>
</protein>
<feature type="region of interest" description="Disordered" evidence="1">
    <location>
        <begin position="239"/>
        <end position="264"/>
    </location>
</feature>
<name>B0LTY1_9ACTN</name>
<feature type="domain" description="Transcription regulator PadR C-terminal" evidence="3">
    <location>
        <begin position="148"/>
        <end position="227"/>
    </location>
</feature>
<dbReference type="PANTHER" id="PTHR43252">
    <property type="entry name" value="TRANSCRIPTIONAL REGULATOR YQJI"/>
    <property type="match status" value="1"/>
</dbReference>
<dbReference type="AlphaFoldDB" id="B0LTY1"/>
<dbReference type="InterPro" id="IPR005149">
    <property type="entry name" value="Tscrpt_reg_PadR_N"/>
</dbReference>
<dbReference type="Pfam" id="PF10400">
    <property type="entry name" value="Vir_act_alpha_C"/>
    <property type="match status" value="1"/>
</dbReference>
<keyword evidence="4" id="KW-0614">Plasmid</keyword>
<dbReference type="Pfam" id="PF03551">
    <property type="entry name" value="PadR"/>
    <property type="match status" value="1"/>
</dbReference>
<dbReference type="InterPro" id="IPR018309">
    <property type="entry name" value="Tscrpt_reg_PadR_C"/>
</dbReference>
<evidence type="ECO:0008006" key="5">
    <source>
        <dbReference type="Google" id="ProtNLM"/>
    </source>
</evidence>
<dbReference type="SUPFAM" id="SSF46785">
    <property type="entry name" value="Winged helix' DNA-binding domain"/>
    <property type="match status" value="1"/>
</dbReference>
<dbReference type="InterPro" id="IPR036388">
    <property type="entry name" value="WH-like_DNA-bd_sf"/>
</dbReference>
<dbReference type="Gene3D" id="6.10.140.190">
    <property type="match status" value="1"/>
</dbReference>
<dbReference type="Gene3D" id="1.10.10.10">
    <property type="entry name" value="Winged helix-like DNA-binding domain superfamily/Winged helix DNA-binding domain"/>
    <property type="match status" value="1"/>
</dbReference>
<evidence type="ECO:0000313" key="4">
    <source>
        <dbReference type="EMBL" id="ABY83607.1"/>
    </source>
</evidence>
<accession>B0LTY1</accession>
<gene>
    <name evidence="4" type="ORF">pSHK1.138</name>
</gene>
<dbReference type="PANTHER" id="PTHR43252:SF6">
    <property type="entry name" value="NEGATIVE TRANSCRIPTION REGULATOR PADR"/>
    <property type="match status" value="1"/>
</dbReference>
<organism evidence="4">
    <name type="scientific">Streptomyces sp. HK1</name>
    <dbReference type="NCBI Taxonomy" id="405041"/>
    <lineage>
        <taxon>Bacteria</taxon>
        <taxon>Bacillati</taxon>
        <taxon>Actinomycetota</taxon>
        <taxon>Actinomycetes</taxon>
        <taxon>Kitasatosporales</taxon>
        <taxon>Streptomycetaceae</taxon>
        <taxon>Streptomyces</taxon>
    </lineage>
</organism>
<reference evidence="4" key="1">
    <citation type="journal article" date="2011" name="Acta Biochim. Biophys. Sin.">
        <title>Characterization of the multiple CRISPR loci on Streptomyces linear plasmid pSHK1.</title>
        <authorList>
            <person name="Guo P."/>
            <person name="Cheng Q."/>
            <person name="Xie P."/>
            <person name="Fan Y."/>
            <person name="Jiang W."/>
            <person name="Qin Z."/>
        </authorList>
    </citation>
    <scope>NUCLEOTIDE SEQUENCE</scope>
    <source>
        <strain evidence="4">HK1</strain>
        <plasmid evidence="4">pSHK1</plasmid>
    </source>
</reference>
<feature type="domain" description="Transcription regulator PadR N-terminal" evidence="2">
    <location>
        <begin position="64"/>
        <end position="134"/>
    </location>
</feature>
<evidence type="ECO:0000259" key="2">
    <source>
        <dbReference type="Pfam" id="PF03551"/>
    </source>
</evidence>